<evidence type="ECO:0000313" key="1">
    <source>
        <dbReference type="EMBL" id="MBK8524085.1"/>
    </source>
</evidence>
<accession>A0A9D7PQG2</accession>
<organism evidence="1 2">
    <name type="scientific">Candidatus Proximibacter danicus</name>
    <dbReference type="NCBI Taxonomy" id="2954365"/>
    <lineage>
        <taxon>Bacteria</taxon>
        <taxon>Pseudomonadati</taxon>
        <taxon>Pseudomonadota</taxon>
        <taxon>Betaproteobacteria</taxon>
        <taxon>Candidatus Proximibacter</taxon>
    </lineage>
</organism>
<proteinExistence type="predicted"/>
<dbReference type="EMBL" id="JADJUC010000006">
    <property type="protein sequence ID" value="MBK8524085.1"/>
    <property type="molecule type" value="Genomic_DNA"/>
</dbReference>
<reference evidence="1" key="1">
    <citation type="submission" date="2020-10" db="EMBL/GenBank/DDBJ databases">
        <title>Connecting structure to function with the recovery of over 1000 high-quality activated sludge metagenome-assembled genomes encoding full-length rRNA genes using long-read sequencing.</title>
        <authorList>
            <person name="Singleton C.M."/>
            <person name="Petriglieri F."/>
            <person name="Kristensen J.M."/>
            <person name="Kirkegaard R.H."/>
            <person name="Michaelsen T.Y."/>
            <person name="Andersen M.H."/>
            <person name="Karst S.M."/>
            <person name="Dueholm M.S."/>
            <person name="Nielsen P.H."/>
            <person name="Albertsen M."/>
        </authorList>
    </citation>
    <scope>NUCLEOTIDE SEQUENCE</scope>
    <source>
        <strain evidence="1">Hirt_18-Q3-R61-65_BATAC.395</strain>
    </source>
</reference>
<comment type="caution">
    <text evidence="1">The sequence shown here is derived from an EMBL/GenBank/DDBJ whole genome shotgun (WGS) entry which is preliminary data.</text>
</comment>
<gene>
    <name evidence="1" type="ORF">IPL58_08100</name>
</gene>
<dbReference type="Proteomes" id="UP000886689">
    <property type="component" value="Unassembled WGS sequence"/>
</dbReference>
<evidence type="ECO:0008006" key="3">
    <source>
        <dbReference type="Google" id="ProtNLM"/>
    </source>
</evidence>
<dbReference type="AlphaFoldDB" id="A0A9D7PQG2"/>
<protein>
    <recommendedName>
        <fullName evidence="3">Transcriptional regulator</fullName>
    </recommendedName>
</protein>
<sequence>MTRATPALKTARRCYGHLAGEAGIVLREMLEAAGYLRLQDGAYRLTDSGRRWAETLGLETDDRDPAKYARRCLDWTEKRPHIGGRLGRALLERLIETGAIVAGEGRELRGAVAGSGSGIDFRTVLAI</sequence>
<evidence type="ECO:0000313" key="2">
    <source>
        <dbReference type="Proteomes" id="UP000886689"/>
    </source>
</evidence>
<name>A0A9D7PQG2_9PROT</name>